<organism evidence="2 3">
    <name type="scientific">Ruminiclostridium papyrosolvens DSM 2782</name>
    <dbReference type="NCBI Taxonomy" id="588581"/>
    <lineage>
        <taxon>Bacteria</taxon>
        <taxon>Bacillati</taxon>
        <taxon>Bacillota</taxon>
        <taxon>Clostridia</taxon>
        <taxon>Eubacteriales</taxon>
        <taxon>Oscillospiraceae</taxon>
        <taxon>Ruminiclostridium</taxon>
    </lineage>
</organism>
<evidence type="ECO:0000256" key="1">
    <source>
        <dbReference type="SAM" id="Coils"/>
    </source>
</evidence>
<dbReference type="STRING" id="588581.Cpap_1565"/>
<dbReference type="AlphaFoldDB" id="F1TEK6"/>
<protein>
    <submittedName>
        <fullName evidence="2">Uncharacterized protein</fullName>
    </submittedName>
</protein>
<keyword evidence="3" id="KW-1185">Reference proteome</keyword>
<reference evidence="2" key="2">
    <citation type="submission" date="2011-01" db="EMBL/GenBank/DDBJ databases">
        <title>The Non-contiguous Finished genome of Clostridium papyrosolvens.</title>
        <authorList>
            <person name="Lucas S."/>
            <person name="Copeland A."/>
            <person name="Lapidus A."/>
            <person name="Cheng J.-F."/>
            <person name="Goodwin L."/>
            <person name="Pitluck S."/>
            <person name="Misra M."/>
            <person name="Chertkov O."/>
            <person name="Detter J.C."/>
            <person name="Han C."/>
            <person name="Tapia R."/>
            <person name="Land M."/>
            <person name="Hauser L."/>
            <person name="Kyrpides N."/>
            <person name="Ivanova N."/>
            <person name="Pagani I."/>
            <person name="Mouttaki H."/>
            <person name="He Z."/>
            <person name="Zhou J."/>
            <person name="Hemme C.L."/>
            <person name="Woyke T."/>
        </authorList>
    </citation>
    <scope>NUCLEOTIDE SEQUENCE [LARGE SCALE GENOMIC DNA]</scope>
    <source>
        <strain evidence="2">DSM 2782</strain>
    </source>
</reference>
<reference evidence="2" key="1">
    <citation type="submission" date="2009-07" db="EMBL/GenBank/DDBJ databases">
        <authorList>
            <consortium name="US DOE Joint Genome Institute (JGI-PGF)"/>
            <person name="Lucas S."/>
            <person name="Copeland A."/>
            <person name="Lapidus A."/>
            <person name="Glavina del Rio T."/>
            <person name="Tice H."/>
            <person name="Bruce D."/>
            <person name="Goodwin L."/>
            <person name="Pitluck S."/>
            <person name="Larimer F."/>
            <person name="Land M.L."/>
            <person name="Mouttaki H."/>
            <person name="He Z."/>
            <person name="Zhou J."/>
            <person name="Hemme C.L."/>
        </authorList>
    </citation>
    <scope>NUCLEOTIDE SEQUENCE [LARGE SCALE GENOMIC DNA]</scope>
    <source>
        <strain evidence="2">DSM 2782</strain>
    </source>
</reference>
<dbReference type="OrthoDB" id="1738698at2"/>
<dbReference type="EMBL" id="ACXX02000009">
    <property type="protein sequence ID" value="EGD47172.1"/>
    <property type="molecule type" value="Genomic_DNA"/>
</dbReference>
<dbReference type="Proteomes" id="UP000003860">
    <property type="component" value="Unassembled WGS sequence"/>
</dbReference>
<keyword evidence="1" id="KW-0175">Coiled coil</keyword>
<feature type="coiled-coil region" evidence="1">
    <location>
        <begin position="183"/>
        <end position="249"/>
    </location>
</feature>
<evidence type="ECO:0000313" key="3">
    <source>
        <dbReference type="Proteomes" id="UP000003860"/>
    </source>
</evidence>
<gene>
    <name evidence="2" type="ORF">Cpap_1565</name>
</gene>
<proteinExistence type="predicted"/>
<comment type="caution">
    <text evidence="2">The sequence shown here is derived from an EMBL/GenBank/DDBJ whole genome shotgun (WGS) entry which is preliminary data.</text>
</comment>
<sequence length="262" mass="31418">MNKLIEQYTINRKLLAEALTEKAHMEMYEAEILKNDFVAKLGEPRYELHKLELAIARTKLKLEMIETCEKFKIPIDYSYIDRELEKEFEKHYEVLKKMRLEIEYVHSIDYVREKNKREMELEMKDVYLEIASYIHPELTINQDLSMKRTWKTAEKAYQQGDLEKLKRLRKKTIKDFGNINEKHEDIEIQLSTIKERKASIQKEIQAMKKSFPFSESDMLDDEVAVMKFREDMDSDIRTAKEVLDKLEKQVLEKLPPVGRYKN</sequence>
<evidence type="ECO:0000313" key="2">
    <source>
        <dbReference type="EMBL" id="EGD47172.1"/>
    </source>
</evidence>
<accession>F1TEK6</accession>
<dbReference type="eggNOG" id="COG0484">
    <property type="taxonomic scope" value="Bacteria"/>
</dbReference>
<name>F1TEK6_9FIRM</name>
<dbReference type="RefSeq" id="WP_004620226.1">
    <property type="nucleotide sequence ID" value="NZ_ACXX02000009.1"/>
</dbReference>